<dbReference type="Pfam" id="PF00107">
    <property type="entry name" value="ADH_zinc_N"/>
    <property type="match status" value="1"/>
</dbReference>
<name>A0A8H9KZP4_9MICO</name>
<dbReference type="SMART" id="SM00829">
    <property type="entry name" value="PKS_ER"/>
    <property type="match status" value="1"/>
</dbReference>
<organism evidence="8 9">
    <name type="scientific">Curtobacterium luteum</name>
    <dbReference type="NCBI Taxonomy" id="33881"/>
    <lineage>
        <taxon>Bacteria</taxon>
        <taxon>Bacillati</taxon>
        <taxon>Actinomycetota</taxon>
        <taxon>Actinomycetes</taxon>
        <taxon>Micrococcales</taxon>
        <taxon>Microbacteriaceae</taxon>
        <taxon>Curtobacterium</taxon>
    </lineage>
</organism>
<keyword evidence="5" id="KW-0560">Oxidoreductase</keyword>
<evidence type="ECO:0000256" key="4">
    <source>
        <dbReference type="ARBA" id="ARBA00022833"/>
    </source>
</evidence>
<sequence>MTIHQHNEETTTMKAARYHDRGDIRIEDVPAPEATPGTVLIDVAWCGICGTDLHEYLDGPIFVPPAGHPHPISGEAAPVTLGHEMSGTVAALGAGVTDLQIGEHVVVEPYIIRDDVPADPGTEYQLSPDMNFIGLAGRGGGLSERIAVERRWVHPVGDLPLDQAALIEPLSVGHHAFVRSGARSGDVALVGGGGPIGLLTAAICKAEGLTVILSEVSAARKAMATRTGVADHVLDPTEVDVPSEVRALTGGRGADVGFECAGVDVVLDTLLDAVRPGAAIVNVSIWGHRPVVDLEKLVVKEIDLRGTIAYANDHAATIELVRSGKLDLAPFITGRIALDDLIEQGFDQLIHHNEDHVKILVRP</sequence>
<dbReference type="InterPro" id="IPR013154">
    <property type="entry name" value="ADH-like_N"/>
</dbReference>
<reference evidence="8" key="2">
    <citation type="submission" date="2020-09" db="EMBL/GenBank/DDBJ databases">
        <authorList>
            <person name="Sun Q."/>
            <person name="Ohkuma M."/>
        </authorList>
    </citation>
    <scope>NUCLEOTIDE SEQUENCE</scope>
    <source>
        <strain evidence="8">JCM 1480</strain>
    </source>
</reference>
<dbReference type="InterPro" id="IPR020843">
    <property type="entry name" value="ER"/>
</dbReference>
<dbReference type="PANTHER" id="PTHR43161">
    <property type="entry name" value="SORBITOL DEHYDROGENASE"/>
    <property type="match status" value="1"/>
</dbReference>
<evidence type="ECO:0000256" key="1">
    <source>
        <dbReference type="ARBA" id="ARBA00001947"/>
    </source>
</evidence>
<proteinExistence type="inferred from homology"/>
<dbReference type="InterPro" id="IPR011032">
    <property type="entry name" value="GroES-like_sf"/>
</dbReference>
<reference evidence="8" key="1">
    <citation type="journal article" date="2014" name="Int. J. Syst. Evol. Microbiol.">
        <title>Complete genome sequence of Corynebacterium casei LMG S-19264T (=DSM 44701T), isolated from a smear-ripened cheese.</title>
        <authorList>
            <consortium name="US DOE Joint Genome Institute (JGI-PGF)"/>
            <person name="Walter F."/>
            <person name="Albersmeier A."/>
            <person name="Kalinowski J."/>
            <person name="Ruckert C."/>
        </authorList>
    </citation>
    <scope>NUCLEOTIDE SEQUENCE</scope>
    <source>
        <strain evidence="8">JCM 1480</strain>
    </source>
</reference>
<evidence type="ECO:0000256" key="6">
    <source>
        <dbReference type="RuleBase" id="RU361277"/>
    </source>
</evidence>
<protein>
    <submittedName>
        <fullName evidence="8">2,3-butanediol dehydrogenase</fullName>
    </submittedName>
</protein>
<dbReference type="Pfam" id="PF08240">
    <property type="entry name" value="ADH_N"/>
    <property type="match status" value="1"/>
</dbReference>
<evidence type="ECO:0000256" key="2">
    <source>
        <dbReference type="ARBA" id="ARBA00008072"/>
    </source>
</evidence>
<dbReference type="InterPro" id="IPR013149">
    <property type="entry name" value="ADH-like_C"/>
</dbReference>
<dbReference type="AlphaFoldDB" id="A0A8H9KZP4"/>
<keyword evidence="3 6" id="KW-0479">Metal-binding</keyword>
<dbReference type="Gene3D" id="3.90.180.10">
    <property type="entry name" value="Medium-chain alcohol dehydrogenases, catalytic domain"/>
    <property type="match status" value="1"/>
</dbReference>
<dbReference type="GO" id="GO:0008270">
    <property type="term" value="F:zinc ion binding"/>
    <property type="evidence" value="ECO:0007669"/>
    <property type="project" value="InterPro"/>
</dbReference>
<evidence type="ECO:0000256" key="3">
    <source>
        <dbReference type="ARBA" id="ARBA00022723"/>
    </source>
</evidence>
<dbReference type="Proteomes" id="UP000648535">
    <property type="component" value="Unassembled WGS sequence"/>
</dbReference>
<dbReference type="EMBL" id="BMOI01000001">
    <property type="protein sequence ID" value="GGK89718.1"/>
    <property type="molecule type" value="Genomic_DNA"/>
</dbReference>
<feature type="domain" description="Enoyl reductase (ER)" evidence="7">
    <location>
        <begin position="19"/>
        <end position="361"/>
    </location>
</feature>
<evidence type="ECO:0000313" key="9">
    <source>
        <dbReference type="Proteomes" id="UP000648535"/>
    </source>
</evidence>
<comment type="similarity">
    <text evidence="2 6">Belongs to the zinc-containing alcohol dehydrogenase family.</text>
</comment>
<gene>
    <name evidence="8" type="primary">bdh1</name>
    <name evidence="8" type="ORF">GCM10009769_04690</name>
</gene>
<accession>A0A8H9KZP4</accession>
<keyword evidence="4 6" id="KW-0862">Zinc</keyword>
<evidence type="ECO:0000313" key="8">
    <source>
        <dbReference type="EMBL" id="GGK89718.1"/>
    </source>
</evidence>
<comment type="cofactor">
    <cofactor evidence="1 6">
        <name>Zn(2+)</name>
        <dbReference type="ChEBI" id="CHEBI:29105"/>
    </cofactor>
</comment>
<evidence type="ECO:0000256" key="5">
    <source>
        <dbReference type="ARBA" id="ARBA00023002"/>
    </source>
</evidence>
<dbReference type="Gene3D" id="3.40.50.720">
    <property type="entry name" value="NAD(P)-binding Rossmann-like Domain"/>
    <property type="match status" value="1"/>
</dbReference>
<dbReference type="PROSITE" id="PS00059">
    <property type="entry name" value="ADH_ZINC"/>
    <property type="match status" value="1"/>
</dbReference>
<dbReference type="SUPFAM" id="SSF50129">
    <property type="entry name" value="GroES-like"/>
    <property type="match status" value="1"/>
</dbReference>
<dbReference type="SUPFAM" id="SSF51735">
    <property type="entry name" value="NAD(P)-binding Rossmann-fold domains"/>
    <property type="match status" value="1"/>
</dbReference>
<evidence type="ECO:0000259" key="7">
    <source>
        <dbReference type="SMART" id="SM00829"/>
    </source>
</evidence>
<dbReference type="InterPro" id="IPR036291">
    <property type="entry name" value="NAD(P)-bd_dom_sf"/>
</dbReference>
<dbReference type="GO" id="GO:0016491">
    <property type="term" value="F:oxidoreductase activity"/>
    <property type="evidence" value="ECO:0007669"/>
    <property type="project" value="UniProtKB-KW"/>
</dbReference>
<comment type="caution">
    <text evidence="8">The sequence shown here is derived from an EMBL/GenBank/DDBJ whole genome shotgun (WGS) entry which is preliminary data.</text>
</comment>
<dbReference type="CDD" id="cd08233">
    <property type="entry name" value="butanediol_DH_like"/>
    <property type="match status" value="1"/>
</dbReference>
<dbReference type="InterPro" id="IPR002328">
    <property type="entry name" value="ADH_Zn_CS"/>
</dbReference>
<dbReference type="PANTHER" id="PTHR43161:SF26">
    <property type="entry name" value="GALACTITOL 1-PHOSPHATE 5-DEHYDROGENASE"/>
    <property type="match status" value="1"/>
</dbReference>